<proteinExistence type="predicted"/>
<accession>A0A1T5L8L4</accession>
<sequence length="51" mass="6199">MVTKKNNNICKDHKLIDTENILYWMNTDYIFYYSCENCTKCTKCNRCNKVH</sequence>
<dbReference type="EMBL" id="FUZT01000006">
    <property type="protein sequence ID" value="SKC72321.1"/>
    <property type="molecule type" value="Genomic_DNA"/>
</dbReference>
<protein>
    <submittedName>
        <fullName evidence="1">Uncharacterized protein</fullName>
    </submittedName>
</protein>
<organism evidence="1 2">
    <name type="scientific">Maledivibacter halophilus</name>
    <dbReference type="NCBI Taxonomy" id="36842"/>
    <lineage>
        <taxon>Bacteria</taxon>
        <taxon>Bacillati</taxon>
        <taxon>Bacillota</taxon>
        <taxon>Clostridia</taxon>
        <taxon>Peptostreptococcales</taxon>
        <taxon>Caminicellaceae</taxon>
        <taxon>Maledivibacter</taxon>
    </lineage>
</organism>
<gene>
    <name evidence="1" type="ORF">SAMN02194393_02604</name>
</gene>
<evidence type="ECO:0000313" key="1">
    <source>
        <dbReference type="EMBL" id="SKC72321.1"/>
    </source>
</evidence>
<keyword evidence="2" id="KW-1185">Reference proteome</keyword>
<evidence type="ECO:0000313" key="2">
    <source>
        <dbReference type="Proteomes" id="UP000190285"/>
    </source>
</evidence>
<dbReference type="Proteomes" id="UP000190285">
    <property type="component" value="Unassembled WGS sequence"/>
</dbReference>
<reference evidence="1 2" key="1">
    <citation type="submission" date="2017-02" db="EMBL/GenBank/DDBJ databases">
        <authorList>
            <person name="Peterson S.W."/>
        </authorList>
    </citation>
    <scope>NUCLEOTIDE SEQUENCE [LARGE SCALE GENOMIC DNA]</scope>
    <source>
        <strain evidence="1 2">M1</strain>
    </source>
</reference>
<dbReference type="AlphaFoldDB" id="A0A1T5L8L4"/>
<name>A0A1T5L8L4_9FIRM</name>
<dbReference type="RefSeq" id="WP_170917402.1">
    <property type="nucleotide sequence ID" value="NZ_FUZT01000006.1"/>
</dbReference>